<keyword evidence="16" id="KW-1185">Reference proteome</keyword>
<dbReference type="GO" id="GO:0030126">
    <property type="term" value="C:COPI vesicle coat"/>
    <property type="evidence" value="ECO:0007669"/>
    <property type="project" value="UniProtKB-UniRule"/>
</dbReference>
<proteinExistence type="inferred from homology"/>
<keyword evidence="5 12" id="KW-0963">Cytoplasm</keyword>
<dbReference type="CDD" id="cd14829">
    <property type="entry name" value="Zeta-COP"/>
    <property type="match status" value="1"/>
</dbReference>
<evidence type="ECO:0000256" key="3">
    <source>
        <dbReference type="ARBA" id="ARBA00011775"/>
    </source>
</evidence>
<protein>
    <recommendedName>
        <fullName evidence="12">Coatomer subunit zeta</fullName>
    </recommendedName>
</protein>
<dbReference type="InterPro" id="IPR022775">
    <property type="entry name" value="AP_mu_sigma_su"/>
</dbReference>
<keyword evidence="8 12" id="KW-0333">Golgi apparatus</keyword>
<evidence type="ECO:0000256" key="6">
    <source>
        <dbReference type="ARBA" id="ARBA00022892"/>
    </source>
</evidence>
<dbReference type="GO" id="GO:0006886">
    <property type="term" value="P:intracellular protein transport"/>
    <property type="evidence" value="ECO:0007669"/>
    <property type="project" value="TreeGrafter"/>
</dbReference>
<evidence type="ECO:0000256" key="7">
    <source>
        <dbReference type="ARBA" id="ARBA00022927"/>
    </source>
</evidence>
<name>A0A7S3FP12_9CHLO</name>
<evidence type="ECO:0000313" key="14">
    <source>
        <dbReference type="EMBL" id="CAE0191030.1"/>
    </source>
</evidence>
<dbReference type="FunFam" id="3.30.450.60:FF:000014">
    <property type="entry name" value="Coatomer subunit zeta-2"/>
    <property type="match status" value="1"/>
</dbReference>
<evidence type="ECO:0000256" key="12">
    <source>
        <dbReference type="RuleBase" id="RU366053"/>
    </source>
</evidence>
<evidence type="ECO:0000256" key="10">
    <source>
        <dbReference type="ARBA" id="ARBA00023329"/>
    </source>
</evidence>
<dbReference type="AlphaFoldDB" id="A0A7S3FP12"/>
<keyword evidence="9 12" id="KW-0472">Membrane</keyword>
<evidence type="ECO:0000313" key="16">
    <source>
        <dbReference type="Proteomes" id="UP001472866"/>
    </source>
</evidence>
<organism evidence="14">
    <name type="scientific">Chloropicon roscoffensis</name>
    <dbReference type="NCBI Taxonomy" id="1461544"/>
    <lineage>
        <taxon>Eukaryota</taxon>
        <taxon>Viridiplantae</taxon>
        <taxon>Chlorophyta</taxon>
        <taxon>Chloropicophyceae</taxon>
        <taxon>Chloropicales</taxon>
        <taxon>Chloropicaceae</taxon>
        <taxon>Chloropicon</taxon>
    </lineage>
</organism>
<evidence type="ECO:0000259" key="13">
    <source>
        <dbReference type="Pfam" id="PF01217"/>
    </source>
</evidence>
<dbReference type="GO" id="GO:0000139">
    <property type="term" value="C:Golgi membrane"/>
    <property type="evidence" value="ECO:0007669"/>
    <property type="project" value="UniProtKB-SubCell"/>
</dbReference>
<keyword evidence="6 12" id="KW-0931">ER-Golgi transport</keyword>
<evidence type="ECO:0000256" key="4">
    <source>
        <dbReference type="ARBA" id="ARBA00022448"/>
    </source>
</evidence>
<reference evidence="15 16" key="2">
    <citation type="submission" date="2024-03" db="EMBL/GenBank/DDBJ databases">
        <title>Complete genome sequence of the green alga Chloropicon roscoffensis RCC1871.</title>
        <authorList>
            <person name="Lemieux C."/>
            <person name="Pombert J.-F."/>
            <person name="Otis C."/>
            <person name="Turmel M."/>
        </authorList>
    </citation>
    <scope>NUCLEOTIDE SEQUENCE [LARGE SCALE GENOMIC DNA]</scope>
    <source>
        <strain evidence="15 16">RCC1871</strain>
    </source>
</reference>
<evidence type="ECO:0000256" key="5">
    <source>
        <dbReference type="ARBA" id="ARBA00022490"/>
    </source>
</evidence>
<evidence type="ECO:0000256" key="2">
    <source>
        <dbReference type="ARBA" id="ARBA00006972"/>
    </source>
</evidence>
<comment type="subcellular location">
    <subcellularLocation>
        <location evidence="12">Cytoplasm</location>
    </subcellularLocation>
    <subcellularLocation>
        <location evidence="1 12">Golgi apparatus membrane</location>
        <topology evidence="1 12">Peripheral membrane protein</topology>
        <orientation evidence="1 12">Cytoplasmic side</orientation>
    </subcellularLocation>
    <subcellularLocation>
        <location evidence="12">Cytoplasmic vesicle</location>
        <location evidence="12">COPI-coated vesicle membrane</location>
        <topology evidence="12">Peripheral membrane protein</topology>
        <orientation evidence="12">Cytoplasmic side</orientation>
    </subcellularLocation>
</comment>
<evidence type="ECO:0000256" key="8">
    <source>
        <dbReference type="ARBA" id="ARBA00023034"/>
    </source>
</evidence>
<dbReference type="PANTHER" id="PTHR11043:SF0">
    <property type="entry name" value="COATOMER SUBUNIT ZETA"/>
    <property type="match status" value="1"/>
</dbReference>
<sequence length="186" mass="20980">MPMDMANKSCMPMVKAMILLDSEGKRITVKYYSKEWALSVKEQSNFERSLFVKTCRTNARGEPEIIMFDNHVIVYKFVADVFFYVVAGTEENEIALAQVLQALTESTSTLLRNSVEKKSILENLDLVLIAMDEIVDNGIIFETDSAQVASRVTMRGKDEGFGNISDQTLSQAFASAKEQFSKHMLR</sequence>
<reference evidence="14" key="1">
    <citation type="submission" date="2021-01" db="EMBL/GenBank/DDBJ databases">
        <authorList>
            <person name="Corre E."/>
            <person name="Pelletier E."/>
            <person name="Niang G."/>
            <person name="Scheremetjew M."/>
            <person name="Finn R."/>
            <person name="Kale V."/>
            <person name="Holt S."/>
            <person name="Cochrane G."/>
            <person name="Meng A."/>
            <person name="Brown T."/>
            <person name="Cohen L."/>
        </authorList>
    </citation>
    <scope>NUCLEOTIDE SEQUENCE</scope>
    <source>
        <strain evidence="14">RCC1871</strain>
    </source>
</reference>
<evidence type="ECO:0000256" key="9">
    <source>
        <dbReference type="ARBA" id="ARBA00023136"/>
    </source>
</evidence>
<feature type="domain" description="AP complex mu/sigma subunit" evidence="13">
    <location>
        <begin position="13"/>
        <end position="158"/>
    </location>
</feature>
<dbReference type="EMBL" id="CP151509">
    <property type="protein sequence ID" value="WZN64476.1"/>
    <property type="molecule type" value="Genomic_DNA"/>
</dbReference>
<dbReference type="GO" id="GO:0006890">
    <property type="term" value="P:retrograde vesicle-mediated transport, Golgi to endoplasmic reticulum"/>
    <property type="evidence" value="ECO:0007669"/>
    <property type="project" value="UniProtKB-UniRule"/>
</dbReference>
<evidence type="ECO:0000256" key="1">
    <source>
        <dbReference type="ARBA" id="ARBA00004255"/>
    </source>
</evidence>
<evidence type="ECO:0000256" key="11">
    <source>
        <dbReference type="ARBA" id="ARBA00045555"/>
    </source>
</evidence>
<dbReference type="EMBL" id="HBHZ01005343">
    <property type="protein sequence ID" value="CAE0191030.1"/>
    <property type="molecule type" value="Transcribed_RNA"/>
</dbReference>
<dbReference type="SUPFAM" id="SSF64356">
    <property type="entry name" value="SNARE-like"/>
    <property type="match status" value="1"/>
</dbReference>
<dbReference type="Proteomes" id="UP001472866">
    <property type="component" value="Chromosome 09"/>
</dbReference>
<evidence type="ECO:0000313" key="15">
    <source>
        <dbReference type="EMBL" id="WZN64476.1"/>
    </source>
</evidence>
<gene>
    <name evidence="14" type="ORF">CROS1456_LOCUS4120</name>
    <name evidence="15" type="ORF">HKI87_09g60320</name>
</gene>
<dbReference type="InterPro" id="IPR039652">
    <property type="entry name" value="Coatomer_zeta"/>
</dbReference>
<accession>A0A7S3FP12</accession>
<comment type="function">
    <text evidence="11">The coatomer is a cytosolic protein complex that binds to dilysine motifs and reversibly associates with Golgi non-clathrin-coated vesicles, which further mediate biosynthetic protein transport from the ER, via the Golgi up to the trans Golgi network. Coatomer complex is required for budding from Golgi membranes, and is essential for the retrograde Golgi-to-ER transport of dilysine-tagged proteins. The zeta subunit may be involved in regulating the coat assembly and, hence, the rate of biosynthetic protein transport due to its association-dissociation properties with the coatomer complex.</text>
</comment>
<dbReference type="PANTHER" id="PTHR11043">
    <property type="entry name" value="ZETA-COAT PROTEIN"/>
    <property type="match status" value="1"/>
</dbReference>
<dbReference type="Gene3D" id="3.30.450.60">
    <property type="match status" value="1"/>
</dbReference>
<keyword evidence="10 12" id="KW-0968">Cytoplasmic vesicle</keyword>
<comment type="similarity">
    <text evidence="2 12">Belongs to the adaptor complexes small subunit family.</text>
</comment>
<dbReference type="InterPro" id="IPR011012">
    <property type="entry name" value="Longin-like_dom_sf"/>
</dbReference>
<comment type="subunit">
    <text evidence="3 12">Oligomeric complex that consists of at least the alpha, beta, beta', gamma, delta, epsilon and zeta subunits.</text>
</comment>
<dbReference type="Pfam" id="PF01217">
    <property type="entry name" value="Clat_adaptor_s"/>
    <property type="match status" value="1"/>
</dbReference>
<keyword evidence="7 12" id="KW-0653">Protein transport</keyword>
<keyword evidence="4 12" id="KW-0813">Transport</keyword>
<dbReference type="GO" id="GO:0006891">
    <property type="term" value="P:intra-Golgi vesicle-mediated transport"/>
    <property type="evidence" value="ECO:0007669"/>
    <property type="project" value="TreeGrafter"/>
</dbReference>